<dbReference type="AlphaFoldDB" id="A0A8X7VA26"/>
<dbReference type="Proteomes" id="UP000886595">
    <property type="component" value="Unassembled WGS sequence"/>
</dbReference>
<reference evidence="2 3" key="1">
    <citation type="submission" date="2020-02" db="EMBL/GenBank/DDBJ databases">
        <authorList>
            <person name="Ma Q."/>
            <person name="Huang Y."/>
            <person name="Song X."/>
            <person name="Pei D."/>
        </authorList>
    </citation>
    <scope>NUCLEOTIDE SEQUENCE [LARGE SCALE GENOMIC DNA]</scope>
    <source>
        <strain evidence="2">Sxm20200214</strain>
        <tissue evidence="2">Leaf</tissue>
    </source>
</reference>
<keyword evidence="1" id="KW-0472">Membrane</keyword>
<comment type="caution">
    <text evidence="2">The sequence shown here is derived from an EMBL/GenBank/DDBJ whole genome shotgun (WGS) entry which is preliminary data.</text>
</comment>
<evidence type="ECO:0000313" key="3">
    <source>
        <dbReference type="Proteomes" id="UP000886595"/>
    </source>
</evidence>
<keyword evidence="3" id="KW-1185">Reference proteome</keyword>
<keyword evidence="1" id="KW-0812">Transmembrane</keyword>
<dbReference type="OrthoDB" id="1110184at2759"/>
<evidence type="ECO:0000313" key="2">
    <source>
        <dbReference type="EMBL" id="KAG2307111.1"/>
    </source>
</evidence>
<accession>A0A8X7VA26</accession>
<organism evidence="2 3">
    <name type="scientific">Brassica carinata</name>
    <name type="common">Ethiopian mustard</name>
    <name type="synonym">Abyssinian cabbage</name>
    <dbReference type="NCBI Taxonomy" id="52824"/>
    <lineage>
        <taxon>Eukaryota</taxon>
        <taxon>Viridiplantae</taxon>
        <taxon>Streptophyta</taxon>
        <taxon>Embryophyta</taxon>
        <taxon>Tracheophyta</taxon>
        <taxon>Spermatophyta</taxon>
        <taxon>Magnoliopsida</taxon>
        <taxon>eudicotyledons</taxon>
        <taxon>Gunneridae</taxon>
        <taxon>Pentapetalae</taxon>
        <taxon>rosids</taxon>
        <taxon>malvids</taxon>
        <taxon>Brassicales</taxon>
        <taxon>Brassicaceae</taxon>
        <taxon>Brassiceae</taxon>
        <taxon>Brassica</taxon>
    </lineage>
</organism>
<dbReference type="EMBL" id="JAAMPC010000006">
    <property type="protein sequence ID" value="KAG2307111.1"/>
    <property type="molecule type" value="Genomic_DNA"/>
</dbReference>
<proteinExistence type="predicted"/>
<keyword evidence="1" id="KW-1133">Transmembrane helix</keyword>
<sequence length="109" mass="12206">MGLTCSSSTRRLIYRLKKFRDRFSEGSLNSMSGFFKYGKLLALPLSNASTLLSAWTVNFLAIPCLMVIVVKYRVELTISDETEAVFVAFDSEMIKLTNVRASEVGQLIV</sequence>
<evidence type="ECO:0000256" key="1">
    <source>
        <dbReference type="SAM" id="Phobius"/>
    </source>
</evidence>
<gene>
    <name evidence="2" type="ORF">Bca52824_026859</name>
</gene>
<feature type="transmembrane region" description="Helical" evidence="1">
    <location>
        <begin position="52"/>
        <end position="70"/>
    </location>
</feature>
<name>A0A8X7VA26_BRACI</name>
<protein>
    <submittedName>
        <fullName evidence="2">Uncharacterized protein</fullName>
    </submittedName>
</protein>